<keyword evidence="2" id="KW-0201">Cytochrome c-type biogenesis</keyword>
<evidence type="ECO:0000259" key="5">
    <source>
        <dbReference type="PROSITE" id="PS51352"/>
    </source>
</evidence>
<feature type="domain" description="Thioredoxin" evidence="5">
    <location>
        <begin position="337"/>
        <end position="497"/>
    </location>
</feature>
<dbReference type="AlphaFoldDB" id="W0F9K0"/>
<keyword evidence="3" id="KW-1015">Disulfide bond</keyword>
<dbReference type="STRING" id="929713.NIASO_19880"/>
<dbReference type="InterPro" id="IPR012336">
    <property type="entry name" value="Thioredoxin-like_fold"/>
</dbReference>
<name>W0F9K0_9BACT</name>
<dbReference type="PANTHER" id="PTHR42852:SF6">
    <property type="entry name" value="THIOL:DISULFIDE INTERCHANGE PROTEIN DSBE"/>
    <property type="match status" value="1"/>
</dbReference>
<reference evidence="6 7" key="1">
    <citation type="submission" date="2013-12" db="EMBL/GenBank/DDBJ databases">
        <authorList>
            <consortium name="DOE Joint Genome Institute"/>
            <person name="Eisen J."/>
            <person name="Huntemann M."/>
            <person name="Han J."/>
            <person name="Chen A."/>
            <person name="Kyrpides N."/>
            <person name="Mavromatis K."/>
            <person name="Markowitz V."/>
            <person name="Palaniappan K."/>
            <person name="Ivanova N."/>
            <person name="Schaumberg A."/>
            <person name="Pati A."/>
            <person name="Liolios K."/>
            <person name="Nordberg H.P."/>
            <person name="Cantor M.N."/>
            <person name="Hua S.X."/>
            <person name="Woyke T."/>
        </authorList>
    </citation>
    <scope>NUCLEOTIDE SEQUENCE [LARGE SCALE GENOMIC DNA]</scope>
    <source>
        <strain evidence="7">DSM 19437</strain>
    </source>
</reference>
<gene>
    <name evidence="6" type="ORF">NIASO_19880</name>
</gene>
<dbReference type="CDD" id="cd02966">
    <property type="entry name" value="TlpA_like_family"/>
    <property type="match status" value="1"/>
</dbReference>
<protein>
    <recommendedName>
        <fullName evidence="5">Thioredoxin domain-containing protein</fullName>
    </recommendedName>
</protein>
<dbReference type="GO" id="GO:0030313">
    <property type="term" value="C:cell envelope"/>
    <property type="evidence" value="ECO:0007669"/>
    <property type="project" value="UniProtKB-SubCell"/>
</dbReference>
<dbReference type="SUPFAM" id="SSF52833">
    <property type="entry name" value="Thioredoxin-like"/>
    <property type="match status" value="1"/>
</dbReference>
<dbReference type="Proteomes" id="UP000003586">
    <property type="component" value="Chromosome"/>
</dbReference>
<dbReference type="PROSITE" id="PS51352">
    <property type="entry name" value="THIOREDOXIN_2"/>
    <property type="match status" value="1"/>
</dbReference>
<sequence>MIFLSGQLLHAMGQEAVIVARFGNMNVKQIEVLNNDYSNPEVLFKKRYWSAPLREGEVIQKFSLAKPTFIVLDYEDVTIKKSSRYQFLLTPGDSLLFTVNRQQADYSITVTGRGSENNQPAIQGIYNSLDLKSYARDSLPERVLQALSKQNDRNKMVTHAYIDKYKPTQAFVKLLQLHNRYFPVWEFIQFKGQQKFSAGEAFRRNQQTWQTEEDALVAANPLNDPQVLDIPDFVYFLPMYVFRKKESLWEESHKNPASFYKDWYHTSEQEGKKLFLSDMENDLQERIINRYFHGQTAEFLYGALLKSTMNDKQESVPEIFERFRRKFPNSAYLPYLEPYVKTVKEQEARPLTNKMVLIENPDSLKTFDDLLKLVKGKAVLLDMWGTWCSPCRQEIQENSAPLKEYFKDKELSFVYVANHDQANIEKWEKLIPYYSLTGLHILASPGLTKDIMDKVKGTGFPTYIVIKPDGSYELARSQYPMKRSVLIKQLEEALSSK</sequence>
<dbReference type="InterPro" id="IPR013766">
    <property type="entry name" value="Thioredoxin_domain"/>
</dbReference>
<dbReference type="KEGG" id="nso:NIASO_19880"/>
<dbReference type="InterPro" id="IPR050553">
    <property type="entry name" value="Thioredoxin_ResA/DsbE_sf"/>
</dbReference>
<dbReference type="EMBL" id="CP007035">
    <property type="protein sequence ID" value="AHF18076.1"/>
    <property type="molecule type" value="Genomic_DNA"/>
</dbReference>
<evidence type="ECO:0000256" key="4">
    <source>
        <dbReference type="ARBA" id="ARBA00023284"/>
    </source>
</evidence>
<dbReference type="Gene3D" id="3.40.30.10">
    <property type="entry name" value="Glutaredoxin"/>
    <property type="match status" value="1"/>
</dbReference>
<dbReference type="eggNOG" id="COG0526">
    <property type="taxonomic scope" value="Bacteria"/>
</dbReference>
<comment type="subcellular location">
    <subcellularLocation>
        <location evidence="1">Cell envelope</location>
    </subcellularLocation>
</comment>
<evidence type="ECO:0000313" key="6">
    <source>
        <dbReference type="EMBL" id="AHF18076.1"/>
    </source>
</evidence>
<evidence type="ECO:0000256" key="1">
    <source>
        <dbReference type="ARBA" id="ARBA00004196"/>
    </source>
</evidence>
<evidence type="ECO:0000256" key="2">
    <source>
        <dbReference type="ARBA" id="ARBA00022748"/>
    </source>
</evidence>
<dbReference type="Pfam" id="PF13905">
    <property type="entry name" value="Thioredoxin_8"/>
    <property type="match status" value="1"/>
</dbReference>
<evidence type="ECO:0000313" key="7">
    <source>
        <dbReference type="Proteomes" id="UP000003586"/>
    </source>
</evidence>
<organism evidence="6 7">
    <name type="scientific">Niabella soli DSM 19437</name>
    <dbReference type="NCBI Taxonomy" id="929713"/>
    <lineage>
        <taxon>Bacteria</taxon>
        <taxon>Pseudomonadati</taxon>
        <taxon>Bacteroidota</taxon>
        <taxon>Chitinophagia</taxon>
        <taxon>Chitinophagales</taxon>
        <taxon>Chitinophagaceae</taxon>
        <taxon>Niabella</taxon>
    </lineage>
</organism>
<keyword evidence="4" id="KW-0676">Redox-active center</keyword>
<proteinExistence type="predicted"/>
<keyword evidence="7" id="KW-1185">Reference proteome</keyword>
<dbReference type="InterPro" id="IPR036249">
    <property type="entry name" value="Thioredoxin-like_sf"/>
</dbReference>
<dbReference type="HOGENOM" id="CLU_548384_0_0_10"/>
<dbReference type="PANTHER" id="PTHR42852">
    <property type="entry name" value="THIOL:DISULFIDE INTERCHANGE PROTEIN DSBE"/>
    <property type="match status" value="1"/>
</dbReference>
<dbReference type="GO" id="GO:0017004">
    <property type="term" value="P:cytochrome complex assembly"/>
    <property type="evidence" value="ECO:0007669"/>
    <property type="project" value="UniProtKB-KW"/>
</dbReference>
<evidence type="ECO:0000256" key="3">
    <source>
        <dbReference type="ARBA" id="ARBA00023157"/>
    </source>
</evidence>
<accession>W0F9K0</accession>